<accession>E6SM51</accession>
<dbReference type="EMBL" id="CP002344">
    <property type="protein sequence ID" value="ADU50381.1"/>
    <property type="molecule type" value="Genomic_DNA"/>
</dbReference>
<dbReference type="KEGG" id="tmr:Tmar_0256"/>
<sequence>MATNLRRVAEQDGLQQVAPVEEGVRDVEAPKGTLLVVFLYLLGIAAMWSYVYFRLLRSA</sequence>
<reference evidence="2 3" key="1">
    <citation type="journal article" date="2010" name="Stand. Genomic Sci.">
        <title>Complete genome sequence of Thermaerobacter marianensis type strain (7p75a).</title>
        <authorList>
            <person name="Han C."/>
            <person name="Gu W."/>
            <person name="Zhang X."/>
            <person name="Lapidus A."/>
            <person name="Nolan M."/>
            <person name="Copeland A."/>
            <person name="Lucas S."/>
            <person name="Del Rio T.G."/>
            <person name="Tice H."/>
            <person name="Cheng J.F."/>
            <person name="Tapia R."/>
            <person name="Goodwin L."/>
            <person name="Pitluck S."/>
            <person name="Pagani I."/>
            <person name="Ivanova N."/>
            <person name="Mavromatis K."/>
            <person name="Mikhailova N."/>
            <person name="Pati A."/>
            <person name="Chen A."/>
            <person name="Palaniappan K."/>
            <person name="Land M."/>
            <person name="Hauser L."/>
            <person name="Chang Y.J."/>
            <person name="Jeffries C.D."/>
            <person name="Schneider S."/>
            <person name="Rohde M."/>
            <person name="Goker M."/>
            <person name="Pukall R."/>
            <person name="Woyke T."/>
            <person name="Bristow J."/>
            <person name="Eisen J.A."/>
            <person name="Markowitz V."/>
            <person name="Hugenholtz P."/>
            <person name="Kyrpides N.C."/>
            <person name="Klenk H.P."/>
            <person name="Detter J.C."/>
        </authorList>
    </citation>
    <scope>NUCLEOTIDE SEQUENCE [LARGE SCALE GENOMIC DNA]</scope>
    <source>
        <strain evidence="3">ATCC 700841 / DSM 12885 / JCM 10246 / 7p75a</strain>
    </source>
</reference>
<protein>
    <submittedName>
        <fullName evidence="2">Uncharacterized protein</fullName>
    </submittedName>
</protein>
<keyword evidence="1" id="KW-0472">Membrane</keyword>
<keyword evidence="1" id="KW-0812">Transmembrane</keyword>
<evidence type="ECO:0000313" key="2">
    <source>
        <dbReference type="EMBL" id="ADU50381.1"/>
    </source>
</evidence>
<name>E6SM51_THEM7</name>
<evidence type="ECO:0000313" key="3">
    <source>
        <dbReference type="Proteomes" id="UP000008915"/>
    </source>
</evidence>
<dbReference type="STRING" id="644966.Tmar_0256"/>
<dbReference type="RefSeq" id="WP_013494686.1">
    <property type="nucleotide sequence ID" value="NC_014831.1"/>
</dbReference>
<proteinExistence type="predicted"/>
<keyword evidence="3" id="KW-1185">Reference proteome</keyword>
<dbReference type="AlphaFoldDB" id="E6SM51"/>
<organism evidence="2 3">
    <name type="scientific">Thermaerobacter marianensis (strain ATCC 700841 / DSM 12885 / JCM 10246 / 7p75a)</name>
    <dbReference type="NCBI Taxonomy" id="644966"/>
    <lineage>
        <taxon>Bacteria</taxon>
        <taxon>Bacillati</taxon>
        <taxon>Bacillota</taxon>
        <taxon>Clostridia</taxon>
        <taxon>Eubacteriales</taxon>
        <taxon>Clostridiales Family XVII. Incertae Sedis</taxon>
        <taxon>Thermaerobacter</taxon>
    </lineage>
</organism>
<keyword evidence="1" id="KW-1133">Transmembrane helix</keyword>
<feature type="transmembrane region" description="Helical" evidence="1">
    <location>
        <begin position="34"/>
        <end position="53"/>
    </location>
</feature>
<dbReference type="HOGENOM" id="CLU_2959358_0_0_9"/>
<evidence type="ECO:0000256" key="1">
    <source>
        <dbReference type="SAM" id="Phobius"/>
    </source>
</evidence>
<reference evidence="3" key="2">
    <citation type="journal article" date="2010" name="Stand. Genomic Sci.">
        <title>Complete genome sequence of Thermaerobacter marianensis type strain (7p75aT).</title>
        <authorList>
            <person name="Han C."/>
            <person name="Gu W."/>
            <person name="Zhang X."/>
            <person name="Lapidus A."/>
            <person name="Nolan M."/>
            <person name="Copeland A."/>
            <person name="Lucas S."/>
            <person name="Glavina Del Rio T."/>
            <person name="Tice H."/>
            <person name="Cheng J."/>
            <person name="Tapia R."/>
            <person name="Goodwin L."/>
            <person name="Pitluck S."/>
            <person name="Pagani I."/>
            <person name="Ivanova N."/>
            <person name="Mavromatis K."/>
            <person name="Mikhailova N."/>
            <person name="Pati A."/>
            <person name="Chen A."/>
            <person name="Palaniappan K."/>
            <person name="Land M."/>
            <person name="Hauser L."/>
            <person name="Chang Y."/>
            <person name="Jeffries C."/>
            <person name="Schneider S."/>
            <person name="Rohde M."/>
            <person name="Goker M."/>
            <person name="Pukall R."/>
            <person name="Woyke T."/>
            <person name="Bristow J."/>
            <person name="Eisen J."/>
            <person name="Markowitz V."/>
            <person name="Hugenholtz P."/>
            <person name="Kyrpides N."/>
            <person name="Klenk H."/>
            <person name="Detter J."/>
        </authorList>
    </citation>
    <scope>NUCLEOTIDE SEQUENCE [LARGE SCALE GENOMIC DNA]</scope>
    <source>
        <strain evidence="3">ATCC 700841 / DSM 12885 / JCM 10246 / 7p75a</strain>
    </source>
</reference>
<dbReference type="Proteomes" id="UP000008915">
    <property type="component" value="Chromosome"/>
</dbReference>
<gene>
    <name evidence="2" type="ordered locus">Tmar_0256</name>
</gene>